<accession>A0AAP0RQ19</accession>
<proteinExistence type="predicted"/>
<comment type="caution">
    <text evidence="2">The sequence shown here is derived from an EMBL/GenBank/DDBJ whole genome shotgun (WGS) entry which is preliminary data.</text>
</comment>
<dbReference type="EMBL" id="JBBPBK010000008">
    <property type="protein sequence ID" value="KAK9280487.1"/>
    <property type="molecule type" value="Genomic_DNA"/>
</dbReference>
<feature type="region of interest" description="Disordered" evidence="1">
    <location>
        <begin position="28"/>
        <end position="71"/>
    </location>
</feature>
<keyword evidence="3" id="KW-1185">Reference proteome</keyword>
<evidence type="ECO:0000313" key="2">
    <source>
        <dbReference type="EMBL" id="KAK9280487.1"/>
    </source>
</evidence>
<organism evidence="2 3">
    <name type="scientific">Liquidambar formosana</name>
    <name type="common">Formosan gum</name>
    <dbReference type="NCBI Taxonomy" id="63359"/>
    <lineage>
        <taxon>Eukaryota</taxon>
        <taxon>Viridiplantae</taxon>
        <taxon>Streptophyta</taxon>
        <taxon>Embryophyta</taxon>
        <taxon>Tracheophyta</taxon>
        <taxon>Spermatophyta</taxon>
        <taxon>Magnoliopsida</taxon>
        <taxon>eudicotyledons</taxon>
        <taxon>Gunneridae</taxon>
        <taxon>Pentapetalae</taxon>
        <taxon>Saxifragales</taxon>
        <taxon>Altingiaceae</taxon>
        <taxon>Liquidambar</taxon>
    </lineage>
</organism>
<evidence type="ECO:0000256" key="1">
    <source>
        <dbReference type="SAM" id="MobiDB-lite"/>
    </source>
</evidence>
<reference evidence="2 3" key="1">
    <citation type="journal article" date="2024" name="Plant J.">
        <title>Genome sequences and population genomics reveal climatic adaptation and genomic divergence between two closely related sweetgum species.</title>
        <authorList>
            <person name="Xu W.Q."/>
            <person name="Ren C.Q."/>
            <person name="Zhang X.Y."/>
            <person name="Comes H.P."/>
            <person name="Liu X.H."/>
            <person name="Li Y.G."/>
            <person name="Kettle C.J."/>
            <person name="Jalonen R."/>
            <person name="Gaisberger H."/>
            <person name="Ma Y.Z."/>
            <person name="Qiu Y.X."/>
        </authorList>
    </citation>
    <scope>NUCLEOTIDE SEQUENCE [LARGE SCALE GENOMIC DNA]</scope>
    <source>
        <strain evidence="2">Hangzhou</strain>
    </source>
</reference>
<name>A0AAP0RQ19_LIQFO</name>
<evidence type="ECO:0000313" key="3">
    <source>
        <dbReference type="Proteomes" id="UP001415857"/>
    </source>
</evidence>
<dbReference type="AlphaFoldDB" id="A0AAP0RQ19"/>
<protein>
    <submittedName>
        <fullName evidence="2">Uncharacterized protein</fullName>
    </submittedName>
</protein>
<dbReference type="Proteomes" id="UP001415857">
    <property type="component" value="Unassembled WGS sequence"/>
</dbReference>
<gene>
    <name evidence="2" type="ORF">L1049_014179</name>
</gene>
<sequence length="122" mass="14060">MQASTPLFETPWKNGREREICCVEGRKNHKSDTAPKCSPTVHRRQDSSRIRRRRYPNQNNSPSKSELVAHRHRSMHQIKVVLGESNLFRRFAHTATLHDLLNIGMGLQQTGGRKQHPLAETN</sequence>